<dbReference type="Gene3D" id="1.20.5.170">
    <property type="match status" value="1"/>
</dbReference>
<evidence type="ECO:0000256" key="5">
    <source>
        <dbReference type="ARBA" id="ARBA00023125"/>
    </source>
</evidence>
<organism evidence="13 14">
    <name type="scientific">Malus domestica</name>
    <name type="common">Apple</name>
    <name type="synonym">Pyrus malus</name>
    <dbReference type="NCBI Taxonomy" id="3750"/>
    <lineage>
        <taxon>Eukaryota</taxon>
        <taxon>Viridiplantae</taxon>
        <taxon>Streptophyta</taxon>
        <taxon>Embryophyta</taxon>
        <taxon>Tracheophyta</taxon>
        <taxon>Spermatophyta</taxon>
        <taxon>Magnoliopsida</taxon>
        <taxon>eudicotyledons</taxon>
        <taxon>Gunneridae</taxon>
        <taxon>Pentapetalae</taxon>
        <taxon>rosids</taxon>
        <taxon>fabids</taxon>
        <taxon>Rosales</taxon>
        <taxon>Rosaceae</taxon>
        <taxon>Amygdaloideae</taxon>
        <taxon>Maleae</taxon>
        <taxon>Malus</taxon>
    </lineage>
</organism>
<protein>
    <recommendedName>
        <fullName evidence="12">BZIP domain-containing protein</fullName>
    </recommendedName>
</protein>
<dbReference type="GO" id="GO:0009738">
    <property type="term" value="P:abscisic acid-activated signaling pathway"/>
    <property type="evidence" value="ECO:0007669"/>
    <property type="project" value="UniProtKB-KW"/>
</dbReference>
<comment type="similarity">
    <text evidence="8">Belongs to the bZIP family. ABI5 subfamily.</text>
</comment>
<keyword evidence="7" id="KW-0539">Nucleus</keyword>
<comment type="subcellular location">
    <subcellularLocation>
        <location evidence="1">Nucleus</location>
    </subcellularLocation>
</comment>
<keyword evidence="14" id="KW-1185">Reference proteome</keyword>
<dbReference type="GO" id="GO:0045893">
    <property type="term" value="P:positive regulation of DNA-templated transcription"/>
    <property type="evidence" value="ECO:0007669"/>
    <property type="project" value="InterPro"/>
</dbReference>
<name>A0A498I494_MALDO</name>
<keyword evidence="6" id="KW-0804">Transcription</keyword>
<feature type="coiled-coil region" evidence="9">
    <location>
        <begin position="381"/>
        <end position="438"/>
    </location>
</feature>
<dbReference type="Pfam" id="PF00170">
    <property type="entry name" value="bZIP_1"/>
    <property type="match status" value="1"/>
</dbReference>
<keyword evidence="2" id="KW-0597">Phosphoprotein</keyword>
<dbReference type="InterPro" id="IPR004827">
    <property type="entry name" value="bZIP"/>
</dbReference>
<dbReference type="PANTHER" id="PTHR22952">
    <property type="entry name" value="CAMP-RESPONSE ELEMENT BINDING PROTEIN-RELATED"/>
    <property type="match status" value="1"/>
</dbReference>
<keyword evidence="3" id="KW-0938">Abscisic acid signaling pathway</keyword>
<evidence type="ECO:0000313" key="13">
    <source>
        <dbReference type="EMBL" id="RXH76281.1"/>
    </source>
</evidence>
<accession>A0A498I494</accession>
<feature type="region of interest" description="Disordered" evidence="10">
    <location>
        <begin position="145"/>
        <end position="166"/>
    </location>
</feature>
<evidence type="ECO:0000256" key="1">
    <source>
        <dbReference type="ARBA" id="ARBA00004123"/>
    </source>
</evidence>
<dbReference type="AlphaFoldDB" id="A0A498I494"/>
<dbReference type="GO" id="GO:0003700">
    <property type="term" value="F:DNA-binding transcription factor activity"/>
    <property type="evidence" value="ECO:0007669"/>
    <property type="project" value="InterPro"/>
</dbReference>
<evidence type="ECO:0000313" key="14">
    <source>
        <dbReference type="Proteomes" id="UP000290289"/>
    </source>
</evidence>
<reference evidence="13 14" key="1">
    <citation type="submission" date="2018-10" db="EMBL/GenBank/DDBJ databases">
        <title>A high-quality apple genome assembly.</title>
        <authorList>
            <person name="Hu J."/>
        </authorList>
    </citation>
    <scope>NUCLEOTIDE SEQUENCE [LARGE SCALE GENOMIC DNA]</scope>
    <source>
        <strain evidence="14">cv. HFTH1</strain>
        <tissue evidence="13">Young leaf</tissue>
    </source>
</reference>
<comment type="caution">
    <text evidence="13">The sequence shown here is derived from an EMBL/GenBank/DDBJ whole genome shotgun (WGS) entry which is preliminary data.</text>
</comment>
<dbReference type="PANTHER" id="PTHR22952:SF175">
    <property type="entry name" value="PROTEIN ABSCISIC ACID-INSENSITIVE 5"/>
    <property type="match status" value="1"/>
</dbReference>
<feature type="transmembrane region" description="Helical" evidence="11">
    <location>
        <begin position="446"/>
        <end position="471"/>
    </location>
</feature>
<gene>
    <name evidence="13" type="ORF">DVH24_019169</name>
</gene>
<dbReference type="InterPro" id="IPR046347">
    <property type="entry name" value="bZIP_sf"/>
</dbReference>
<evidence type="ECO:0000256" key="7">
    <source>
        <dbReference type="ARBA" id="ARBA00023242"/>
    </source>
</evidence>
<keyword evidence="5" id="KW-0238">DNA-binding</keyword>
<dbReference type="FunFam" id="1.20.5.170:FF:000060">
    <property type="entry name" value="protein ABSCISIC ACID-INSENSITIVE 5 isoform X1"/>
    <property type="match status" value="1"/>
</dbReference>
<evidence type="ECO:0000256" key="2">
    <source>
        <dbReference type="ARBA" id="ARBA00022553"/>
    </source>
</evidence>
<dbReference type="GO" id="GO:0009845">
    <property type="term" value="P:seed germination"/>
    <property type="evidence" value="ECO:0007669"/>
    <property type="project" value="UniProtKB-ARBA"/>
</dbReference>
<dbReference type="GO" id="GO:0009414">
    <property type="term" value="P:response to water deprivation"/>
    <property type="evidence" value="ECO:0007669"/>
    <property type="project" value="UniProtKB-ARBA"/>
</dbReference>
<evidence type="ECO:0000256" key="9">
    <source>
        <dbReference type="SAM" id="Coils"/>
    </source>
</evidence>
<evidence type="ECO:0000259" key="12">
    <source>
        <dbReference type="PROSITE" id="PS50217"/>
    </source>
</evidence>
<feature type="domain" description="BZIP" evidence="12">
    <location>
        <begin position="356"/>
        <end position="408"/>
    </location>
</feature>
<dbReference type="CDD" id="cd14707">
    <property type="entry name" value="bZIP_plant_BZIP46"/>
    <property type="match status" value="1"/>
</dbReference>
<dbReference type="Proteomes" id="UP000290289">
    <property type="component" value="Chromosome 14"/>
</dbReference>
<evidence type="ECO:0000256" key="4">
    <source>
        <dbReference type="ARBA" id="ARBA00023015"/>
    </source>
</evidence>
<sequence length="796" mass="88777">MGVLESEINSHGEVDSPLLSDQQAKNHLFSSLGRQSSIYSLTLDEFQHTLCESGKNFGLMNMDEFLTSIWTAEENQAINSNLTNTTTTNINNNMNNIEVHMPLAEASAEKSIATQPSLPRQGSLTLPEPLCRKTVDEVWSEINRGQQAKQQNNHNSSIDGGVQSSEFAPRQPTFGEMTLEDFLVKAGVVREQDSMAATVVPPQPHQQQRYGMYQNGNHAVGPSFVNRPVMGMGAAAAAGASTSTAAGIPNYQTIPQSGAAVVGESSAYAANGKRNGAYPGVPPPQSVCFGGRVENGGGGYAAGQTIGMAAPGSPVSSDGMGTSQVENSAGRFGLDMGLDGLRGRKRGLDGPVEKVVERRQRRMIKNRESAARSRARKQAYTVELEAELNHLREENSHLKQALAELERKRKQQYFEEMKMRVQNRAQKVKEKLRVLRRIMFGRHGSYCCCICLCCITYFFIFLAFIIFWLIFLPQEPKFVITDASLTQFNFTSTNNTLNYNLTLNINIRNPNKKVGIDYRRILVIANYRKKRFALVRLNSTPFYQGHKNTTIVHADLQGQQLMRFGESDLSKFNSETATRVYSIDVKIALRIGIRFGKMKTGYFKIPRKSDCKLKVPLSTSINGTVSNDFKTTDSLGSLSLTACFAVTDASLTQFNLTATNNTILYNLSLNMTVQNRNKWNDFHYEHFEAVPSYKNQDLSKSILEPFGVAHRDTYDLNPLFKGLRPVTALTNEEASNFRNSTVFDITLKIYFKYWTKIAVYKDEKELQMACYLKVPLSSTGKLAENFQSTKCDKADH</sequence>
<evidence type="ECO:0000256" key="8">
    <source>
        <dbReference type="ARBA" id="ARBA00061369"/>
    </source>
</evidence>
<proteinExistence type="inferred from homology"/>
<keyword evidence="9" id="KW-0175">Coiled coil</keyword>
<dbReference type="GO" id="GO:0043565">
    <property type="term" value="F:sequence-specific DNA binding"/>
    <property type="evidence" value="ECO:0007669"/>
    <property type="project" value="UniProtKB-ARBA"/>
</dbReference>
<dbReference type="GO" id="GO:0009651">
    <property type="term" value="P:response to salt stress"/>
    <property type="evidence" value="ECO:0007669"/>
    <property type="project" value="UniProtKB-ARBA"/>
</dbReference>
<evidence type="ECO:0000256" key="3">
    <source>
        <dbReference type="ARBA" id="ARBA00022682"/>
    </source>
</evidence>
<evidence type="ECO:0000256" key="11">
    <source>
        <dbReference type="SAM" id="Phobius"/>
    </source>
</evidence>
<dbReference type="EMBL" id="RDQH01000340">
    <property type="protein sequence ID" value="RXH76281.1"/>
    <property type="molecule type" value="Genomic_DNA"/>
</dbReference>
<dbReference type="InterPro" id="IPR043452">
    <property type="entry name" value="BZIP46-like"/>
</dbReference>
<evidence type="ECO:0000256" key="6">
    <source>
        <dbReference type="ARBA" id="ARBA00023163"/>
    </source>
</evidence>
<dbReference type="SMART" id="SM00338">
    <property type="entry name" value="BRLZ"/>
    <property type="match status" value="1"/>
</dbReference>
<dbReference type="PROSITE" id="PS50217">
    <property type="entry name" value="BZIP"/>
    <property type="match status" value="1"/>
</dbReference>
<dbReference type="SUPFAM" id="SSF57959">
    <property type="entry name" value="Leucine zipper domain"/>
    <property type="match status" value="1"/>
</dbReference>
<dbReference type="STRING" id="3750.A0A498I494"/>
<dbReference type="PROSITE" id="PS00036">
    <property type="entry name" value="BZIP_BASIC"/>
    <property type="match status" value="1"/>
</dbReference>
<keyword evidence="4" id="KW-0805">Transcription regulation</keyword>
<keyword evidence="11" id="KW-0472">Membrane</keyword>
<keyword evidence="11" id="KW-0812">Transmembrane</keyword>
<keyword evidence="11" id="KW-1133">Transmembrane helix</keyword>
<dbReference type="GO" id="GO:0005634">
    <property type="term" value="C:nucleus"/>
    <property type="evidence" value="ECO:0007669"/>
    <property type="project" value="UniProtKB-SubCell"/>
</dbReference>
<evidence type="ECO:0000256" key="10">
    <source>
        <dbReference type="SAM" id="MobiDB-lite"/>
    </source>
</evidence>